<evidence type="ECO:0000256" key="4">
    <source>
        <dbReference type="ARBA" id="ARBA00022692"/>
    </source>
</evidence>
<evidence type="ECO:0000256" key="7">
    <source>
        <dbReference type="SAM" id="Coils"/>
    </source>
</evidence>
<dbReference type="Pfam" id="PF12621">
    <property type="entry name" value="PHM7_ext"/>
    <property type="match status" value="1"/>
</dbReference>
<feature type="coiled-coil region" evidence="7">
    <location>
        <begin position="256"/>
        <end position="283"/>
    </location>
</feature>
<dbReference type="InterPro" id="IPR045122">
    <property type="entry name" value="Csc1-like"/>
</dbReference>
<feature type="compositionally biased region" description="Basic and acidic residues" evidence="8">
    <location>
        <begin position="363"/>
        <end position="372"/>
    </location>
</feature>
<evidence type="ECO:0000313" key="15">
    <source>
        <dbReference type="Proteomes" id="UP000017559"/>
    </source>
</evidence>
<keyword evidence="4 9" id="KW-0812">Transmembrane</keyword>
<feature type="region of interest" description="Disordered" evidence="8">
    <location>
        <begin position="59"/>
        <end position="78"/>
    </location>
</feature>
<accession>V2XZV1</accession>
<feature type="transmembrane region" description="Helical" evidence="9">
    <location>
        <begin position="717"/>
        <end position="741"/>
    </location>
</feature>
<feature type="transmembrane region" description="Helical" evidence="9">
    <location>
        <begin position="171"/>
        <end position="189"/>
    </location>
</feature>
<dbReference type="PANTHER" id="PTHR13018">
    <property type="entry name" value="PROBABLE MEMBRANE PROTEIN DUF221-RELATED"/>
    <property type="match status" value="1"/>
</dbReference>
<evidence type="ECO:0000256" key="9">
    <source>
        <dbReference type="SAM" id="Phobius"/>
    </source>
</evidence>
<feature type="transmembrane region" description="Helical" evidence="9">
    <location>
        <begin position="503"/>
        <end position="522"/>
    </location>
</feature>
<feature type="domain" description="CSC1/OSCA1-like N-terminal transmembrane" evidence="12">
    <location>
        <begin position="20"/>
        <end position="192"/>
    </location>
</feature>
<evidence type="ECO:0000256" key="8">
    <source>
        <dbReference type="SAM" id="MobiDB-lite"/>
    </source>
</evidence>
<dbReference type="Pfam" id="PF02714">
    <property type="entry name" value="RSN1_7TM"/>
    <property type="match status" value="1"/>
</dbReference>
<keyword evidence="7" id="KW-0175">Coiled coil</keyword>
<dbReference type="GO" id="GO:0005886">
    <property type="term" value="C:plasma membrane"/>
    <property type="evidence" value="ECO:0007669"/>
    <property type="project" value="TreeGrafter"/>
</dbReference>
<reference evidence="14 15" key="1">
    <citation type="journal article" date="2014" name="BMC Genomics">
        <title>Genome and secretome analysis of the hemibiotrophic fungal pathogen, Moniliophthora roreri, which causes frosty pod rot disease of cacao: mechanisms of the biotrophic and necrotrophic phases.</title>
        <authorList>
            <person name="Meinhardt L.W."/>
            <person name="Costa G.G.L."/>
            <person name="Thomazella D.P.T."/>
            <person name="Teixeira P.J.P.L."/>
            <person name="Carazzolle M.F."/>
            <person name="Schuster S.C."/>
            <person name="Carlson J.E."/>
            <person name="Guiltinan M.J."/>
            <person name="Mieczkowski P."/>
            <person name="Farmer A."/>
            <person name="Ramaraj T."/>
            <person name="Crozier J."/>
            <person name="Davis R.E."/>
            <person name="Shao J."/>
            <person name="Melnick R.L."/>
            <person name="Pereira G.A.G."/>
            <person name="Bailey B.A."/>
        </authorList>
    </citation>
    <scope>NUCLEOTIDE SEQUENCE [LARGE SCALE GENOMIC DNA]</scope>
    <source>
        <strain evidence="14 15">MCA 2997</strain>
    </source>
</reference>
<dbReference type="Proteomes" id="UP000017559">
    <property type="component" value="Unassembled WGS sequence"/>
</dbReference>
<feature type="compositionally biased region" description="Polar residues" evidence="8">
    <location>
        <begin position="877"/>
        <end position="886"/>
    </location>
</feature>
<feature type="region of interest" description="Disordered" evidence="8">
    <location>
        <begin position="356"/>
        <end position="381"/>
    </location>
</feature>
<feature type="transmembrane region" description="Helical" evidence="9">
    <location>
        <begin position="116"/>
        <end position="139"/>
    </location>
</feature>
<evidence type="ECO:0000256" key="3">
    <source>
        <dbReference type="ARBA" id="ARBA00022448"/>
    </source>
</evidence>
<comment type="subcellular location">
    <subcellularLocation>
        <location evidence="1">Membrane</location>
        <topology evidence="1">Multi-pass membrane protein</topology>
    </subcellularLocation>
</comment>
<evidence type="ECO:0000256" key="5">
    <source>
        <dbReference type="ARBA" id="ARBA00022989"/>
    </source>
</evidence>
<feature type="transmembrane region" description="Helical" evidence="9">
    <location>
        <begin position="643"/>
        <end position="670"/>
    </location>
</feature>
<dbReference type="InterPro" id="IPR027815">
    <property type="entry name" value="CSC1/OSCA1-like_cyt"/>
</dbReference>
<evidence type="ECO:0000259" key="11">
    <source>
        <dbReference type="Pfam" id="PF12621"/>
    </source>
</evidence>
<keyword evidence="5 9" id="KW-1133">Transmembrane helix</keyword>
<keyword evidence="6 9" id="KW-0472">Membrane</keyword>
<evidence type="ECO:0000256" key="1">
    <source>
        <dbReference type="ARBA" id="ARBA00004141"/>
    </source>
</evidence>
<feature type="compositionally biased region" description="Basic and acidic residues" evidence="8">
    <location>
        <begin position="412"/>
        <end position="440"/>
    </location>
</feature>
<feature type="region of interest" description="Disordered" evidence="8">
    <location>
        <begin position="832"/>
        <end position="926"/>
    </location>
</feature>
<evidence type="ECO:0000259" key="13">
    <source>
        <dbReference type="Pfam" id="PF14703"/>
    </source>
</evidence>
<feature type="domain" description="10TM putative phosphate transporter extracellular tail" evidence="11">
    <location>
        <begin position="908"/>
        <end position="961"/>
    </location>
</feature>
<dbReference type="Pfam" id="PF13967">
    <property type="entry name" value="RSN1_TM"/>
    <property type="match status" value="1"/>
</dbReference>
<feature type="transmembrane region" description="Helical" evidence="9">
    <location>
        <begin position="596"/>
        <end position="615"/>
    </location>
</feature>
<keyword evidence="15" id="KW-1185">Reference proteome</keyword>
<feature type="transmembrane region" description="Helical" evidence="9">
    <location>
        <begin position="691"/>
        <end position="711"/>
    </location>
</feature>
<name>V2XZV1_MONRO</name>
<keyword evidence="3" id="KW-0813">Transport</keyword>
<dbReference type="OrthoDB" id="1076608at2759"/>
<dbReference type="PANTHER" id="PTHR13018:SF143">
    <property type="entry name" value="CSC1_OSCA1-LIKE 7TM REGION DOMAIN-CONTAINING PROTEIN"/>
    <property type="match status" value="1"/>
</dbReference>
<dbReference type="InterPro" id="IPR003864">
    <property type="entry name" value="CSC1/OSCA1-like_7TM"/>
</dbReference>
<dbReference type="KEGG" id="mrr:Moror_486"/>
<evidence type="ECO:0000256" key="6">
    <source>
        <dbReference type="ARBA" id="ARBA00023136"/>
    </source>
</evidence>
<dbReference type="Pfam" id="PF14703">
    <property type="entry name" value="PHM7_cyt"/>
    <property type="match status" value="1"/>
</dbReference>
<dbReference type="AlphaFoldDB" id="V2XZV1"/>
<protein>
    <submittedName>
        <fullName evidence="14">Duf221 family protein</fullName>
    </submittedName>
</protein>
<feature type="region of interest" description="Disordered" evidence="8">
    <location>
        <begin position="405"/>
        <end position="445"/>
    </location>
</feature>
<proteinExistence type="inferred from homology"/>
<feature type="domain" description="CSC1/OSCA1-like 7TM region" evidence="10">
    <location>
        <begin position="501"/>
        <end position="776"/>
    </location>
</feature>
<dbReference type="GO" id="GO:0005227">
    <property type="term" value="F:calcium-activated cation channel activity"/>
    <property type="evidence" value="ECO:0007669"/>
    <property type="project" value="InterPro"/>
</dbReference>
<evidence type="ECO:0000256" key="2">
    <source>
        <dbReference type="ARBA" id="ARBA00007779"/>
    </source>
</evidence>
<feature type="compositionally biased region" description="Basic and acidic residues" evidence="8">
    <location>
        <begin position="847"/>
        <end position="867"/>
    </location>
</feature>
<feature type="transmembrane region" description="Helical" evidence="9">
    <location>
        <begin position="20"/>
        <end position="42"/>
    </location>
</feature>
<sequence length="1010" mass="112292">MSDNGNDPTLETAESASTASFVTALVFNSAVFGIQILAFTLLRPYFRAIYEPRTYAPPKSLRSSPLVPSPGGSAPSKNPFRNLNPPSLLSTFSWPFYVFKSDYRDIKKANGLDAYFFVRFLRFMSILLLPIWFISWAVLLPVTSVRSRQPGNEGLDLFVFGNVTADKQTRLAAHIILVYLFTFWTWYLIKKEYRHFIVTRQRHLISPEYASSVQANTVLITGIPLRYLKQSALRKTFEELPGGVKQIWVNRDLKNLPEIYERRQAAEKKLESAETKLLSIAAKNKLAAEKKNKKGGTDPEANVSYAEVPKEQRPTHKLGFLGLFGEKVDTIEWCRDEIRVCTELLETERSKVPGYRRTRRRRERTESFHFEDDSGSEDDFGGQGGFIAVAGKVGAVGEKVGGKVLRRKTRKEARPSAEGEQARPSEEVREEAAPEPKEGTEPYPPLSSAFITFNKQVAAHLAAQALVHHEPYRMTGKHLALSPTDVIWSNLGLNPYEMKVRSVISWAATIGLIVLWATPVAFVGSLSNINAVCERFSWLNWICTLPDVVKGIISGILPPVLLAILMMLLPIVLRLLAKFEGIPKRSGVELSLMTRFFIFQVIHGFLIVTLASGIISSLKDLSQDTTKIPNLLAMNLPKASNFFLTYVILQGLSGTAGGFLQIVPLVIYYVKLFILGSTPRAVYGIKYVMRSVAWGTLWPGITLLSVIALGYSVISPIINGLACFTFFAFYLMYKYLFLYAYQQDISTDTGGLFFPKAIQHLFVGMYVQQICLAALFFLARDENGDPSAVPQGALTVALIIFTAFFHILMNNSYGPLIHALPLTLVEKMYVSPEDDDEPLTPSSRSNSHAEESSDSKKINSIEMERRQRGPPSVDTRGPSTDGNAIATSDDVPLKTGKPSTSEESTPGRKSAAADLSRPMNNQPAEASYGFAHPALSRPQQPIWIPVDQLGLGEEEVRGCREKGVDAVLGIYELESRESGFGVRMTLEGVMNEKGKADVLEHQVEEEAPKK</sequence>
<feature type="transmembrane region" description="Helical" evidence="9">
    <location>
        <begin position="761"/>
        <end position="779"/>
    </location>
</feature>
<feature type="transmembrane region" description="Helical" evidence="9">
    <location>
        <begin position="791"/>
        <end position="809"/>
    </location>
</feature>
<dbReference type="InterPro" id="IPR022257">
    <property type="entry name" value="PHM7_ext"/>
</dbReference>
<comment type="similarity">
    <text evidence="2">Belongs to the CSC1 (TC 1.A.17) family.</text>
</comment>
<comment type="caution">
    <text evidence="14">The sequence shown here is derived from an EMBL/GenBank/DDBJ whole genome shotgun (WGS) entry which is preliminary data.</text>
</comment>
<dbReference type="EMBL" id="AWSO01000013">
    <property type="protein sequence ID" value="ESK98050.1"/>
    <property type="molecule type" value="Genomic_DNA"/>
</dbReference>
<feature type="transmembrane region" description="Helical" evidence="9">
    <location>
        <begin position="556"/>
        <end position="576"/>
    </location>
</feature>
<dbReference type="InterPro" id="IPR032880">
    <property type="entry name" value="CSC1/OSCA1-like_N"/>
</dbReference>
<evidence type="ECO:0000313" key="14">
    <source>
        <dbReference type="EMBL" id="ESK98050.1"/>
    </source>
</evidence>
<evidence type="ECO:0000259" key="10">
    <source>
        <dbReference type="Pfam" id="PF02714"/>
    </source>
</evidence>
<evidence type="ECO:0000259" key="12">
    <source>
        <dbReference type="Pfam" id="PF13967"/>
    </source>
</evidence>
<gene>
    <name evidence="14" type="ORF">Moror_486</name>
</gene>
<feature type="domain" description="CSC1/OSCA1-like cytosolic" evidence="13">
    <location>
        <begin position="216"/>
        <end position="352"/>
    </location>
</feature>
<organism evidence="14 15">
    <name type="scientific">Moniliophthora roreri (strain MCA 2997)</name>
    <name type="common">Cocoa frosty pod rot fungus</name>
    <name type="synonym">Crinipellis roreri</name>
    <dbReference type="NCBI Taxonomy" id="1381753"/>
    <lineage>
        <taxon>Eukaryota</taxon>
        <taxon>Fungi</taxon>
        <taxon>Dikarya</taxon>
        <taxon>Basidiomycota</taxon>
        <taxon>Agaricomycotina</taxon>
        <taxon>Agaricomycetes</taxon>
        <taxon>Agaricomycetidae</taxon>
        <taxon>Agaricales</taxon>
        <taxon>Marasmiineae</taxon>
        <taxon>Marasmiaceae</taxon>
        <taxon>Moniliophthora</taxon>
    </lineage>
</organism>
<dbReference type="HOGENOM" id="CLU_002458_2_0_1"/>